<dbReference type="Proteomes" id="UP000324832">
    <property type="component" value="Unassembled WGS sequence"/>
</dbReference>
<dbReference type="AlphaFoldDB" id="A0A5E4QNU9"/>
<accession>A0A5E4QNU9</accession>
<organism evidence="2 3">
    <name type="scientific">Leptidea sinapis</name>
    <dbReference type="NCBI Taxonomy" id="189913"/>
    <lineage>
        <taxon>Eukaryota</taxon>
        <taxon>Metazoa</taxon>
        <taxon>Ecdysozoa</taxon>
        <taxon>Arthropoda</taxon>
        <taxon>Hexapoda</taxon>
        <taxon>Insecta</taxon>
        <taxon>Pterygota</taxon>
        <taxon>Neoptera</taxon>
        <taxon>Endopterygota</taxon>
        <taxon>Lepidoptera</taxon>
        <taxon>Glossata</taxon>
        <taxon>Ditrysia</taxon>
        <taxon>Papilionoidea</taxon>
        <taxon>Pieridae</taxon>
        <taxon>Dismorphiinae</taxon>
        <taxon>Leptidea</taxon>
    </lineage>
</organism>
<proteinExistence type="predicted"/>
<protein>
    <submittedName>
        <fullName evidence="2">Uncharacterized protein</fullName>
    </submittedName>
</protein>
<evidence type="ECO:0000313" key="2">
    <source>
        <dbReference type="EMBL" id="VVC99341.1"/>
    </source>
</evidence>
<dbReference type="EMBL" id="FZQP02004089">
    <property type="protein sequence ID" value="VVC99341.1"/>
    <property type="molecule type" value="Genomic_DNA"/>
</dbReference>
<sequence length="158" mass="18174">MFKADILAVAIDFGKMAIIVEKAQLLCRNTELMRKLRNLWSSHKKYCTIAPYRSYTPLSGYPDSSYDLDRTYTPAYTTRYRRTYGSIANIDDLGKNLSDISIDDDDSVKHLPRTQPLPVEYQIQCPEPDQTIPELSPPETPHLQPTETISMERTEQEN</sequence>
<name>A0A5E4QNU9_9NEOP</name>
<gene>
    <name evidence="2" type="ORF">LSINAPIS_LOCUS10235</name>
</gene>
<feature type="region of interest" description="Disordered" evidence="1">
    <location>
        <begin position="128"/>
        <end position="158"/>
    </location>
</feature>
<keyword evidence="3" id="KW-1185">Reference proteome</keyword>
<evidence type="ECO:0000256" key="1">
    <source>
        <dbReference type="SAM" id="MobiDB-lite"/>
    </source>
</evidence>
<evidence type="ECO:0000313" key="3">
    <source>
        <dbReference type="Proteomes" id="UP000324832"/>
    </source>
</evidence>
<reference evidence="2 3" key="1">
    <citation type="submission" date="2017-07" db="EMBL/GenBank/DDBJ databases">
        <authorList>
            <person name="Talla V."/>
            <person name="Backstrom N."/>
        </authorList>
    </citation>
    <scope>NUCLEOTIDE SEQUENCE [LARGE SCALE GENOMIC DNA]</scope>
</reference>